<evidence type="ECO:0000313" key="4">
    <source>
        <dbReference type="Proteomes" id="UP001583186"/>
    </source>
</evidence>
<feature type="domain" description="Pyrroloquinoline quinone-dependent pyranose dehydrogenase beta-propeller" evidence="2">
    <location>
        <begin position="38"/>
        <end position="447"/>
    </location>
</feature>
<name>A0ABR3Z4K5_9PEZI</name>
<comment type="caution">
    <text evidence="3">The sequence shown here is derived from an EMBL/GenBank/DDBJ whole genome shotgun (WGS) entry which is preliminary data.</text>
</comment>
<protein>
    <recommendedName>
        <fullName evidence="2">Pyrroloquinoline quinone-dependent pyranose dehydrogenase beta-propeller domain-containing protein</fullName>
    </recommendedName>
</protein>
<evidence type="ECO:0000259" key="2">
    <source>
        <dbReference type="Pfam" id="PF22807"/>
    </source>
</evidence>
<dbReference type="InterPro" id="IPR011041">
    <property type="entry name" value="Quinoprot_gluc/sorb_DH_b-prop"/>
</dbReference>
<dbReference type="Proteomes" id="UP001583186">
    <property type="component" value="Unassembled WGS sequence"/>
</dbReference>
<accession>A0ABR3Z4K5</accession>
<dbReference type="InterPro" id="IPR011042">
    <property type="entry name" value="6-blade_b-propeller_TolB-like"/>
</dbReference>
<feature type="signal peptide" evidence="1">
    <location>
        <begin position="1"/>
        <end position="21"/>
    </location>
</feature>
<proteinExistence type="predicted"/>
<dbReference type="Gene3D" id="2.120.10.30">
    <property type="entry name" value="TolB, C-terminal domain"/>
    <property type="match status" value="1"/>
</dbReference>
<sequence>MTFSKLLAAFTAAALLSTVSADSVCPTILNPSYDYPIVGEGWTAQLIASGLTSPRRLLFDSNGSLLVVEAGKGIARLTLTDHGGTCLVVADKTTIVSNTDLNHGLALSTTPSILLASTADVVYGYAYNAASGTVVGSPKTLVEGTGSSGESADLATRSILLSQKQTLTLVVARGIDSDSDDLAAIDESAGLGVVRVFDLSSLYTTTSTSSVIPDNPFEFSTASSSVSTILGWGIRHAAGLAEHPVTGGIFSTENSVANATYNGVDVHMTNPGDELNYHGTLNSSVSVSSPGGSNYGYPRCFAVANATSLTGSSLSIGDQFSMTQNSTLNDTTCAADYTPPTLTFGIHSSPQDLLFSSDGTTAYVALHGSDGIESGYAVGSIAFDNTTGLPTSASSSSSADFLTNILSNKNISKCPGNCFRPVGLAWDAAGRLYVSSDTTGEIYVLSRSSSSASTGTLVTTTASVASPTATATAAAGNAANSQFQHSTAVLGVAVASIAMALLIVV</sequence>
<reference evidence="3 4" key="1">
    <citation type="journal article" date="2024" name="IMA Fungus">
        <title>IMA Genome - F19 : A genome assembly and annotation guide to empower mycologists, including annotated draft genome sequences of Ceratocystis pirilliformis, Diaporthe australafricana, Fusarium ophioides, Paecilomyces lecythidis, and Sporothrix stenoceras.</title>
        <authorList>
            <person name="Aylward J."/>
            <person name="Wilson A.M."/>
            <person name="Visagie C.M."/>
            <person name="Spraker J."/>
            <person name="Barnes I."/>
            <person name="Buitendag C."/>
            <person name="Ceriani C."/>
            <person name="Del Mar Angel L."/>
            <person name="du Plessis D."/>
            <person name="Fuchs T."/>
            <person name="Gasser K."/>
            <person name="Kramer D."/>
            <person name="Li W."/>
            <person name="Munsamy K."/>
            <person name="Piso A."/>
            <person name="Price J.L."/>
            <person name="Sonnekus B."/>
            <person name="Thomas C."/>
            <person name="van der Nest A."/>
            <person name="van Dijk A."/>
            <person name="van Heerden A."/>
            <person name="van Vuuren N."/>
            <person name="Yilmaz N."/>
            <person name="Duong T.A."/>
            <person name="van der Merwe N.A."/>
            <person name="Wingfield M.J."/>
            <person name="Wingfield B.D."/>
        </authorList>
    </citation>
    <scope>NUCLEOTIDE SEQUENCE [LARGE SCALE GENOMIC DNA]</scope>
    <source>
        <strain evidence="3 4">CMW 5346</strain>
    </source>
</reference>
<gene>
    <name evidence="3" type="ORF">Sste5346_005296</name>
</gene>
<dbReference type="Pfam" id="PF22807">
    <property type="entry name" value="TrAA12"/>
    <property type="match status" value="1"/>
</dbReference>
<evidence type="ECO:0000256" key="1">
    <source>
        <dbReference type="SAM" id="SignalP"/>
    </source>
</evidence>
<keyword evidence="1" id="KW-0732">Signal</keyword>
<dbReference type="InterPro" id="IPR054539">
    <property type="entry name" value="Beta-prop_PDH"/>
</dbReference>
<dbReference type="EMBL" id="JAWCUI010000027">
    <property type="protein sequence ID" value="KAL1895488.1"/>
    <property type="molecule type" value="Genomic_DNA"/>
</dbReference>
<feature type="chain" id="PRO_5046734970" description="Pyrroloquinoline quinone-dependent pyranose dehydrogenase beta-propeller domain-containing protein" evidence="1">
    <location>
        <begin position="22"/>
        <end position="505"/>
    </location>
</feature>
<keyword evidence="4" id="KW-1185">Reference proteome</keyword>
<organism evidence="3 4">
    <name type="scientific">Sporothrix stenoceras</name>
    <dbReference type="NCBI Taxonomy" id="5173"/>
    <lineage>
        <taxon>Eukaryota</taxon>
        <taxon>Fungi</taxon>
        <taxon>Dikarya</taxon>
        <taxon>Ascomycota</taxon>
        <taxon>Pezizomycotina</taxon>
        <taxon>Sordariomycetes</taxon>
        <taxon>Sordariomycetidae</taxon>
        <taxon>Ophiostomatales</taxon>
        <taxon>Ophiostomataceae</taxon>
        <taxon>Sporothrix</taxon>
    </lineage>
</organism>
<evidence type="ECO:0000313" key="3">
    <source>
        <dbReference type="EMBL" id="KAL1895488.1"/>
    </source>
</evidence>
<dbReference type="SUPFAM" id="SSF50952">
    <property type="entry name" value="Soluble quinoprotein glucose dehydrogenase"/>
    <property type="match status" value="1"/>
</dbReference>